<dbReference type="InterPro" id="IPR025277">
    <property type="entry name" value="Apiosidase-like_cat_dom"/>
</dbReference>
<feature type="domain" description="DUF5060" evidence="2">
    <location>
        <begin position="20"/>
        <end position="87"/>
    </location>
</feature>
<feature type="domain" description="Apiosidase-like catalytic" evidence="1">
    <location>
        <begin position="114"/>
        <end position="380"/>
    </location>
</feature>
<evidence type="ECO:0000259" key="1">
    <source>
        <dbReference type="Pfam" id="PF13204"/>
    </source>
</evidence>
<gene>
    <name evidence="4" type="ORF">IAD06_04100</name>
</gene>
<evidence type="ECO:0000259" key="2">
    <source>
        <dbReference type="Pfam" id="PF16586"/>
    </source>
</evidence>
<evidence type="ECO:0000313" key="4">
    <source>
        <dbReference type="EMBL" id="HIT39205.1"/>
    </source>
</evidence>
<evidence type="ECO:0000313" key="5">
    <source>
        <dbReference type="Proteomes" id="UP000886722"/>
    </source>
</evidence>
<dbReference type="Pfam" id="PF18310">
    <property type="entry name" value="DUF5605"/>
    <property type="match status" value="1"/>
</dbReference>
<dbReference type="Gene3D" id="2.60.40.10">
    <property type="entry name" value="Immunoglobulins"/>
    <property type="match status" value="1"/>
</dbReference>
<dbReference type="Proteomes" id="UP000886722">
    <property type="component" value="Unassembled WGS sequence"/>
</dbReference>
<reference evidence="4" key="1">
    <citation type="submission" date="2020-10" db="EMBL/GenBank/DDBJ databases">
        <authorList>
            <person name="Gilroy R."/>
        </authorList>
    </citation>
    <scope>NUCLEOTIDE SEQUENCE</scope>
    <source>
        <strain evidence="4">21143</strain>
    </source>
</reference>
<dbReference type="InterPro" id="IPR017853">
    <property type="entry name" value="GH"/>
</dbReference>
<dbReference type="InterPro" id="IPR013783">
    <property type="entry name" value="Ig-like_fold"/>
</dbReference>
<dbReference type="Pfam" id="PF13204">
    <property type="entry name" value="Apiosidase"/>
    <property type="match status" value="1"/>
</dbReference>
<accession>A0A9D1KD02</accession>
<dbReference type="PANTHER" id="PTHR37836:SF2">
    <property type="entry name" value="DUF4038 DOMAIN-CONTAINING PROTEIN"/>
    <property type="match status" value="1"/>
</dbReference>
<dbReference type="SUPFAM" id="SSF51445">
    <property type="entry name" value="(Trans)glycosidases"/>
    <property type="match status" value="1"/>
</dbReference>
<dbReference type="Gene3D" id="3.20.20.80">
    <property type="entry name" value="Glycosidases"/>
    <property type="match status" value="1"/>
</dbReference>
<name>A0A9D1KD02_9BACT</name>
<dbReference type="Pfam" id="PF16586">
    <property type="entry name" value="DUF5060"/>
    <property type="match status" value="1"/>
</dbReference>
<reference evidence="4" key="2">
    <citation type="journal article" date="2021" name="PeerJ">
        <title>Extensive microbial diversity within the chicken gut microbiome revealed by metagenomics and culture.</title>
        <authorList>
            <person name="Gilroy R."/>
            <person name="Ravi A."/>
            <person name="Getino M."/>
            <person name="Pursley I."/>
            <person name="Horton D.L."/>
            <person name="Alikhan N.F."/>
            <person name="Baker D."/>
            <person name="Gharbi K."/>
            <person name="Hall N."/>
            <person name="Watson M."/>
            <person name="Adriaenssens E.M."/>
            <person name="Foster-Nyarko E."/>
            <person name="Jarju S."/>
            <person name="Secka A."/>
            <person name="Antonio M."/>
            <person name="Oren A."/>
            <person name="Chaudhuri R.R."/>
            <person name="La Ragione R."/>
            <person name="Hildebrand F."/>
            <person name="Pallen M.J."/>
        </authorList>
    </citation>
    <scope>NUCLEOTIDE SEQUENCE</scope>
    <source>
        <strain evidence="4">21143</strain>
    </source>
</reference>
<evidence type="ECO:0000259" key="3">
    <source>
        <dbReference type="Pfam" id="PF18310"/>
    </source>
</evidence>
<protein>
    <submittedName>
        <fullName evidence="4">DUF5060 domain-containing protein</fullName>
    </submittedName>
</protein>
<dbReference type="AlphaFoldDB" id="A0A9D1KD02"/>
<dbReference type="EMBL" id="DVKT01000032">
    <property type="protein sequence ID" value="HIT39205.1"/>
    <property type="molecule type" value="Genomic_DNA"/>
</dbReference>
<dbReference type="Gene3D" id="2.60.40.3950">
    <property type="match status" value="1"/>
</dbReference>
<feature type="domain" description="DUF5605" evidence="3">
    <location>
        <begin position="440"/>
        <end position="530"/>
    </location>
</feature>
<dbReference type="PANTHER" id="PTHR37836">
    <property type="entry name" value="LMO1036 PROTEIN"/>
    <property type="match status" value="1"/>
</dbReference>
<dbReference type="InterPro" id="IPR032260">
    <property type="entry name" value="DUF5060"/>
</dbReference>
<organism evidence="4 5">
    <name type="scientific">Candidatus Caccoplasma intestinavium</name>
    <dbReference type="NCBI Taxonomy" id="2840716"/>
    <lineage>
        <taxon>Bacteria</taxon>
        <taxon>Pseudomonadati</taxon>
        <taxon>Bacteroidota</taxon>
        <taxon>Bacteroidia</taxon>
        <taxon>Bacteroidales</taxon>
        <taxon>Bacteroidaceae</taxon>
        <taxon>Bacteroidaceae incertae sedis</taxon>
        <taxon>Candidatus Caccoplasma</taxon>
    </lineage>
</organism>
<sequence>MKRLLIFTLLLLPGFILASVPQWGRYEIKLKGTSTGNPFMEINLSADFWQTGKDTIRVTGFYDGDGKYIIRFMPPQTGEWRYVTHSNDKRLNGKKGKLTCEITPQQHGPVIAVDRHFCYADSTPYIPIGTTAYAWIHMTHEIVNQTIQQLRLAQFNKVRMCVFPKHYALCRELPEMYPFVSSGTANPNPNAKKSGMTFDYERFNPAFFHHLENMIDSLASFGCEADLILFHPYDKGYWGFDSMPMEVNLRYLQYLQARLSSFHNVWWSLANEYDLVKQKSEDEWCQLIAAVKKNDPYRHLVSIHGSTATYFPYEREGLTHTSIQDEAPVIQQGRAGILWSIYKIPVVLDEVRYEGNLPYRWGRISGEEMINTMWNGILMGCYVTHGECYQYKAGDYDTIFWAKGGSWRGESWKRIGFMRNILTDLPNPLEAADISRDDQISTAGDGYYLVYFGTEAPTYWEFNLPQKNASYPKLHAGRKFKAEIIDTWNMTIDKCPTIFETDKVNDYRIKDKHRQGIALPGKPYILLRIKEIK</sequence>
<dbReference type="InterPro" id="IPR041239">
    <property type="entry name" value="DUF5605"/>
</dbReference>
<comment type="caution">
    <text evidence="4">The sequence shown here is derived from an EMBL/GenBank/DDBJ whole genome shotgun (WGS) entry which is preliminary data.</text>
</comment>
<proteinExistence type="predicted"/>